<feature type="binding site" evidence="14">
    <location>
        <position position="56"/>
    </location>
    <ligand>
        <name>FAD</name>
        <dbReference type="ChEBI" id="CHEBI:57692"/>
    </ligand>
</feature>
<keyword evidence="8" id="KW-1015">Disulfide bond</keyword>
<comment type="caution">
    <text evidence="17">The sequence shown here is derived from an EMBL/GenBank/DDBJ whole genome shotgun (WGS) entry which is preliminary data.</text>
</comment>
<evidence type="ECO:0000256" key="14">
    <source>
        <dbReference type="PIRSR" id="PIRSR000350-3"/>
    </source>
</evidence>
<evidence type="ECO:0000256" key="2">
    <source>
        <dbReference type="ARBA" id="ARBA00012608"/>
    </source>
</evidence>
<keyword evidence="4 16" id="KW-0285">Flavoprotein</keyword>
<evidence type="ECO:0000256" key="12">
    <source>
        <dbReference type="ARBA" id="ARBA00049187"/>
    </source>
</evidence>
<dbReference type="PANTHER" id="PTHR22912">
    <property type="entry name" value="DISULFIDE OXIDOREDUCTASE"/>
    <property type="match status" value="1"/>
</dbReference>
<dbReference type="AlphaFoldDB" id="A0A165L9M2"/>
<evidence type="ECO:0000256" key="1">
    <source>
        <dbReference type="ARBA" id="ARBA00007532"/>
    </source>
</evidence>
<reference evidence="18" key="1">
    <citation type="submission" date="2016-01" db="EMBL/GenBank/DDBJ databases">
        <title>Whole genome sequencing of Bhargavaea cecembensis T14.</title>
        <authorList>
            <person name="Hong K.W."/>
        </authorList>
    </citation>
    <scope>NUCLEOTIDE SEQUENCE [LARGE SCALE GENOMIC DNA]</scope>
    <source>
        <strain evidence="18">M19</strain>
    </source>
</reference>
<keyword evidence="14" id="KW-0547">Nucleotide-binding</keyword>
<dbReference type="Pfam" id="PF02852">
    <property type="entry name" value="Pyr_redox_dim"/>
    <property type="match status" value="1"/>
</dbReference>
<dbReference type="RefSeq" id="WP_048005718.1">
    <property type="nucleotide sequence ID" value="NZ_CP085398.1"/>
</dbReference>
<dbReference type="Proteomes" id="UP000076510">
    <property type="component" value="Unassembled WGS sequence"/>
</dbReference>
<feature type="binding site" evidence="14">
    <location>
        <begin position="184"/>
        <end position="191"/>
    </location>
    <ligand>
        <name>NAD(+)</name>
        <dbReference type="ChEBI" id="CHEBI:57540"/>
    </ligand>
</feature>
<evidence type="ECO:0000256" key="11">
    <source>
        <dbReference type="ARBA" id="ARBA00033023"/>
    </source>
</evidence>
<dbReference type="GO" id="GO:0006103">
    <property type="term" value="P:2-oxoglutarate metabolic process"/>
    <property type="evidence" value="ECO:0007669"/>
    <property type="project" value="TreeGrafter"/>
</dbReference>
<dbReference type="InterPro" id="IPR050151">
    <property type="entry name" value="Class-I_Pyr_Nuc-Dis_Oxidored"/>
</dbReference>
<evidence type="ECO:0000256" key="8">
    <source>
        <dbReference type="ARBA" id="ARBA00023157"/>
    </source>
</evidence>
<dbReference type="GO" id="GO:0004148">
    <property type="term" value="F:dihydrolipoyl dehydrogenase (NADH) activity"/>
    <property type="evidence" value="ECO:0007669"/>
    <property type="project" value="UniProtKB-EC"/>
</dbReference>
<gene>
    <name evidence="17" type="ORF">AV649_14400</name>
</gene>
<keyword evidence="9 16" id="KW-0676">Redox-active center</keyword>
<dbReference type="InterPro" id="IPR001100">
    <property type="entry name" value="Pyr_nuc-diS_OxRdtase"/>
</dbReference>
<dbReference type="PATRIC" id="fig|189381.9.peg.3481"/>
<dbReference type="PANTHER" id="PTHR22912:SF160">
    <property type="entry name" value="DIHYDROLIPOYL DEHYDROGENASE"/>
    <property type="match status" value="1"/>
</dbReference>
<evidence type="ECO:0000256" key="13">
    <source>
        <dbReference type="PIRSR" id="PIRSR000350-2"/>
    </source>
</evidence>
<dbReference type="EMBL" id="LQQY01000008">
    <property type="protein sequence ID" value="KZE51412.1"/>
    <property type="molecule type" value="Genomic_DNA"/>
</dbReference>
<dbReference type="InterPro" id="IPR004099">
    <property type="entry name" value="Pyr_nucl-diS_OxRdtase_dimer"/>
</dbReference>
<comment type="similarity">
    <text evidence="1 16">Belongs to the class-I pyridine nucleotide-disulfide oxidoreductase family.</text>
</comment>
<dbReference type="Pfam" id="PF07992">
    <property type="entry name" value="Pyr_redox_2"/>
    <property type="match status" value="1"/>
</dbReference>
<comment type="cofactor">
    <cofactor evidence="14">
        <name>FAD</name>
        <dbReference type="ChEBI" id="CHEBI:57692"/>
    </cofactor>
    <text evidence="14">Binds 1 FAD per subunit.</text>
</comment>
<feature type="active site" description="Proton acceptor" evidence="13">
    <location>
        <position position="442"/>
    </location>
</feature>
<evidence type="ECO:0000256" key="6">
    <source>
        <dbReference type="ARBA" id="ARBA00023002"/>
    </source>
</evidence>
<name>A0A165L9M2_9BACI</name>
<evidence type="ECO:0000256" key="10">
    <source>
        <dbReference type="ARBA" id="ARBA00031281"/>
    </source>
</evidence>
<dbReference type="SUPFAM" id="SSF51905">
    <property type="entry name" value="FAD/NAD(P)-binding domain"/>
    <property type="match status" value="1"/>
</dbReference>
<feature type="binding site" evidence="14">
    <location>
        <position position="269"/>
    </location>
    <ligand>
        <name>NAD(+)</name>
        <dbReference type="ChEBI" id="CHEBI:57540"/>
    </ligand>
</feature>
<dbReference type="SUPFAM" id="SSF55424">
    <property type="entry name" value="FAD/NAD-linked reductases, dimerisation (C-terminal) domain"/>
    <property type="match status" value="1"/>
</dbReference>
<evidence type="ECO:0000313" key="18">
    <source>
        <dbReference type="Proteomes" id="UP000076510"/>
    </source>
</evidence>
<evidence type="ECO:0000256" key="15">
    <source>
        <dbReference type="PIRSR" id="PIRSR000350-4"/>
    </source>
</evidence>
<dbReference type="Gene3D" id="3.30.390.30">
    <property type="match status" value="1"/>
</dbReference>
<evidence type="ECO:0000313" key="17">
    <source>
        <dbReference type="EMBL" id="KZE51412.1"/>
    </source>
</evidence>
<dbReference type="InterPro" id="IPR012999">
    <property type="entry name" value="Pyr_OxRdtase_I_AS"/>
</dbReference>
<evidence type="ECO:0000256" key="7">
    <source>
        <dbReference type="ARBA" id="ARBA00023027"/>
    </source>
</evidence>
<evidence type="ECO:0000256" key="16">
    <source>
        <dbReference type="RuleBase" id="RU003691"/>
    </source>
</evidence>
<proteinExistence type="inferred from homology"/>
<dbReference type="FunFam" id="3.30.390.30:FF:000001">
    <property type="entry name" value="Dihydrolipoyl dehydrogenase"/>
    <property type="match status" value="1"/>
</dbReference>
<keyword evidence="6 16" id="KW-0560">Oxidoreductase</keyword>
<dbReference type="PRINTS" id="PR00368">
    <property type="entry name" value="FADPNR"/>
</dbReference>
<dbReference type="PIRSF" id="PIRSF000350">
    <property type="entry name" value="Mercury_reductase_MerA"/>
    <property type="match status" value="1"/>
</dbReference>
<evidence type="ECO:0000256" key="5">
    <source>
        <dbReference type="ARBA" id="ARBA00022827"/>
    </source>
</evidence>
<comment type="catalytic activity">
    <reaction evidence="12">
        <text>N(6)-[(R)-dihydrolipoyl]-L-lysyl-[protein] + NAD(+) = N(6)-[(R)-lipoyl]-L-lysyl-[protein] + NADH + H(+)</text>
        <dbReference type="Rhea" id="RHEA:15045"/>
        <dbReference type="Rhea" id="RHEA-COMP:10474"/>
        <dbReference type="Rhea" id="RHEA-COMP:10475"/>
        <dbReference type="ChEBI" id="CHEBI:15378"/>
        <dbReference type="ChEBI" id="CHEBI:57540"/>
        <dbReference type="ChEBI" id="CHEBI:57945"/>
        <dbReference type="ChEBI" id="CHEBI:83099"/>
        <dbReference type="ChEBI" id="CHEBI:83100"/>
        <dbReference type="EC" id="1.8.1.4"/>
    </reaction>
</comment>
<dbReference type="InterPro" id="IPR023753">
    <property type="entry name" value="FAD/NAD-binding_dom"/>
</dbReference>
<accession>A0A165L9M2</accession>
<dbReference type="Gene3D" id="3.50.50.60">
    <property type="entry name" value="FAD/NAD(P)-binding domain"/>
    <property type="match status" value="2"/>
</dbReference>
<feature type="disulfide bond" description="Redox-active" evidence="15">
    <location>
        <begin position="47"/>
        <end position="52"/>
    </location>
</feature>
<evidence type="ECO:0000256" key="9">
    <source>
        <dbReference type="ARBA" id="ARBA00023284"/>
    </source>
</evidence>
<sequence>MVVGEMVEKRDLMVIGGGPGGYHAALRAAQLGQQVTLIEQGEIGGACLNEGCIPSKILTHFASEFRKQGHLQKMGMVMGETSIDLARLKSYREEKIQGLRAGVEGLLRSGGVEVMKGAASFLSENRIGIENGHQFSLFEFKQAIVAIGGKMEYPSRISMKSPFVLTEREALTMTEIPEELIVSGHDYVAIEIAAAYAALGSAVTLLMEGRLPFDQAIEREMKRLLKKQKVSVTTEVTILSVSDDGGVEVDYESPTGTRQVNGTHLVVCGKSGADLTCAGLDRLQLECEEGKIKVDGEGRTSIPGVWAIGDVTPGPGLAIKAIKEGKVAAEAIAGKTGEMDLEWLPAIVHMDPPVACAGWTEEEAKDRGYDVVCSEYPFRANGFAALKEETDGMIKIVSEKGTSLILGIHMIGPGAVELISTGVLGLEMAARAEDFTFPLYPHPSSNEALMEALEELTGHAVHLQRRKKKAVR</sequence>
<dbReference type="EC" id="1.8.1.4" evidence="2"/>
<protein>
    <recommendedName>
        <fullName evidence="3">Dihydrolipoyl dehydrogenase</fullName>
        <ecNumber evidence="2">1.8.1.4</ecNumber>
    </recommendedName>
    <alternativeName>
        <fullName evidence="10">Dihydrolipoamide dehydrogenase</fullName>
    </alternativeName>
    <alternativeName>
        <fullName evidence="11">E3 component of pyruvate complex</fullName>
    </alternativeName>
</protein>
<dbReference type="PROSITE" id="PS00076">
    <property type="entry name" value="PYRIDINE_REDOX_1"/>
    <property type="match status" value="1"/>
</dbReference>
<evidence type="ECO:0000256" key="3">
    <source>
        <dbReference type="ARBA" id="ARBA00016961"/>
    </source>
</evidence>
<evidence type="ECO:0000256" key="4">
    <source>
        <dbReference type="ARBA" id="ARBA00022630"/>
    </source>
</evidence>
<feature type="binding site" evidence="14">
    <location>
        <position position="310"/>
    </location>
    <ligand>
        <name>FAD</name>
        <dbReference type="ChEBI" id="CHEBI:57692"/>
    </ligand>
</feature>
<dbReference type="GO" id="GO:0050660">
    <property type="term" value="F:flavin adenine dinucleotide binding"/>
    <property type="evidence" value="ECO:0007669"/>
    <property type="project" value="TreeGrafter"/>
</dbReference>
<dbReference type="OrthoDB" id="9800167at2"/>
<dbReference type="InterPro" id="IPR016156">
    <property type="entry name" value="FAD/NAD-linked_Rdtase_dimer_sf"/>
</dbReference>
<dbReference type="PRINTS" id="PR00411">
    <property type="entry name" value="PNDRDTASEI"/>
</dbReference>
<keyword evidence="7 14" id="KW-0520">NAD</keyword>
<dbReference type="InterPro" id="IPR036188">
    <property type="entry name" value="FAD/NAD-bd_sf"/>
</dbReference>
<organism evidence="17 18">
    <name type="scientific">Rossellomorea marisflavi</name>
    <dbReference type="NCBI Taxonomy" id="189381"/>
    <lineage>
        <taxon>Bacteria</taxon>
        <taxon>Bacillati</taxon>
        <taxon>Bacillota</taxon>
        <taxon>Bacilli</taxon>
        <taxon>Bacillales</taxon>
        <taxon>Bacillaceae</taxon>
        <taxon>Rossellomorea</taxon>
    </lineage>
</organism>
<keyword evidence="5 14" id="KW-0274">FAD</keyword>